<dbReference type="Gene3D" id="3.40.50.300">
    <property type="entry name" value="P-loop containing nucleotide triphosphate hydrolases"/>
    <property type="match status" value="1"/>
</dbReference>
<feature type="region of interest" description="Disordered" evidence="8">
    <location>
        <begin position="442"/>
        <end position="501"/>
    </location>
</feature>
<proteinExistence type="inferred from homology"/>
<dbReference type="FunFam" id="3.40.50.300:FF:000162">
    <property type="entry name" value="septin-7 isoform X1"/>
    <property type="match status" value="1"/>
</dbReference>
<dbReference type="InterPro" id="IPR016491">
    <property type="entry name" value="Septin"/>
</dbReference>
<protein>
    <submittedName>
        <fullName evidence="9">Unc-59</fullName>
    </submittedName>
</protein>
<evidence type="ECO:0000256" key="8">
    <source>
        <dbReference type="SAM" id="MobiDB-lite"/>
    </source>
</evidence>
<dbReference type="GO" id="GO:0032154">
    <property type="term" value="C:cleavage furrow"/>
    <property type="evidence" value="ECO:0007669"/>
    <property type="project" value="UniProtKB-SubCell"/>
</dbReference>
<evidence type="ECO:0000256" key="7">
    <source>
        <dbReference type="RuleBase" id="RU004560"/>
    </source>
</evidence>
<dbReference type="GO" id="GO:0008104">
    <property type="term" value="P:intracellular protein localization"/>
    <property type="evidence" value="ECO:0000318"/>
    <property type="project" value="GO_Central"/>
</dbReference>
<feature type="compositionally biased region" description="Basic and acidic residues" evidence="8">
    <location>
        <begin position="20"/>
        <end position="31"/>
    </location>
</feature>
<evidence type="ECO:0000256" key="2">
    <source>
        <dbReference type="ARBA" id="ARBA00022618"/>
    </source>
</evidence>
<dbReference type="CDD" id="cd01850">
    <property type="entry name" value="CDC_Septin"/>
    <property type="match status" value="1"/>
</dbReference>
<evidence type="ECO:0000256" key="3">
    <source>
        <dbReference type="ARBA" id="ARBA00022741"/>
    </source>
</evidence>
<dbReference type="GO" id="GO:0031105">
    <property type="term" value="C:septin complex"/>
    <property type="evidence" value="ECO:0000318"/>
    <property type="project" value="GO_Central"/>
</dbReference>
<dbReference type="GO" id="GO:0015630">
    <property type="term" value="C:microtubule cytoskeleton"/>
    <property type="evidence" value="ECO:0000318"/>
    <property type="project" value="GO_Central"/>
</dbReference>
<comment type="similarity">
    <text evidence="7">Belongs to the TRAFAC class TrmE-Era-EngA-EngB-Septin-like GTPase superfamily. Septin GTPase family.</text>
</comment>
<organism evidence="9 10">
    <name type="scientific">Pristionchus pacificus</name>
    <name type="common">Parasitic nematode worm</name>
    <dbReference type="NCBI Taxonomy" id="54126"/>
    <lineage>
        <taxon>Eukaryota</taxon>
        <taxon>Metazoa</taxon>
        <taxon>Ecdysozoa</taxon>
        <taxon>Nematoda</taxon>
        <taxon>Chromadorea</taxon>
        <taxon>Rhabditida</taxon>
        <taxon>Rhabditina</taxon>
        <taxon>Diplogasteromorpha</taxon>
        <taxon>Diplogasteroidea</taxon>
        <taxon>Neodiplogasteridae</taxon>
        <taxon>Pristionchus</taxon>
    </lineage>
</organism>
<dbReference type="GO" id="GO:0032153">
    <property type="term" value="C:cell division site"/>
    <property type="evidence" value="ECO:0000318"/>
    <property type="project" value="GO_Central"/>
</dbReference>
<dbReference type="GO" id="GO:0009791">
    <property type="term" value="P:post-embryonic development"/>
    <property type="evidence" value="ECO:0007669"/>
    <property type="project" value="EnsemblMetazoa"/>
</dbReference>
<name>A0A2A6BKR7_PRIPA</name>
<dbReference type="PIRSF" id="PIRSF006698">
    <property type="entry name" value="Septin"/>
    <property type="match status" value="1"/>
</dbReference>
<feature type="compositionally biased region" description="Polar residues" evidence="8">
    <location>
        <begin position="51"/>
        <end position="68"/>
    </location>
</feature>
<dbReference type="GO" id="GO:0005525">
    <property type="term" value="F:GTP binding"/>
    <property type="evidence" value="ECO:0007669"/>
    <property type="project" value="UniProtKB-KW"/>
</dbReference>
<dbReference type="InterPro" id="IPR027417">
    <property type="entry name" value="P-loop_NTPase"/>
</dbReference>
<feature type="region of interest" description="Disordered" evidence="8">
    <location>
        <begin position="360"/>
        <end position="381"/>
    </location>
</feature>
<feature type="compositionally biased region" description="Polar residues" evidence="8">
    <location>
        <begin position="448"/>
        <end position="471"/>
    </location>
</feature>
<dbReference type="Pfam" id="PF00735">
    <property type="entry name" value="Septin"/>
    <property type="match status" value="1"/>
</dbReference>
<dbReference type="InterPro" id="IPR030379">
    <property type="entry name" value="G_SEPTIN_dom"/>
</dbReference>
<evidence type="ECO:0000256" key="5">
    <source>
        <dbReference type="ARBA" id="ARBA00023134"/>
    </source>
</evidence>
<dbReference type="GO" id="GO:0060090">
    <property type="term" value="F:molecular adaptor activity"/>
    <property type="evidence" value="ECO:0000318"/>
    <property type="project" value="GO_Central"/>
</dbReference>
<dbReference type="GO" id="GO:0061640">
    <property type="term" value="P:cytoskeleton-dependent cytokinesis"/>
    <property type="evidence" value="ECO:0000318"/>
    <property type="project" value="GO_Central"/>
</dbReference>
<dbReference type="GO" id="GO:0005940">
    <property type="term" value="C:septin ring"/>
    <property type="evidence" value="ECO:0000318"/>
    <property type="project" value="GO_Central"/>
</dbReference>
<keyword evidence="10" id="KW-1185">Reference proteome</keyword>
<evidence type="ECO:0000256" key="4">
    <source>
        <dbReference type="ARBA" id="ARBA00023054"/>
    </source>
</evidence>
<sequence length="501" mass="57189">MRKATVPELVSKFDHEKRPRLVHEYRTRSKDSPLSPLSPVVQEESSEDVTSRTTMSARTEGSRTTSTATAKDTHYVGFANFPNQVFRRAIKNGFEFTLMVVGQSGLGKSTFVNTLFLAEINDPKKIEIPKLSSTTSIEQKHVKLVENGTTLRLSLVDTPGFGDAIDNNKCWEPIVQFIEKRYSDYFTEETKIERKERVPDHCVHLCFYFIAPTGHGLKQLDIECMKRLHEHVNIIPVIAKADCLTKDELVRFKAQIQKDIDANGIKVYKFPESEDEDEKKQLEPLRRRTPFAVVGSNHLREDGGRKYRYREYAWGVVEVDNLAHNDFIALRDMVVRTNLVDLIEVTRNVHYENFRFRQMQGKGGAPGAVQKSGSGDRDPFTQMEEDHHRREKEFMAKQREMDKLFDDKVADRNKRFAERAARLDARDADLKKAIEERKTEIDRMMNESDGSSTAPRVSRANSKVSELSLHNENGGLKLSPPGGEKPGKVKKSALGIFTRNS</sequence>
<evidence type="ECO:0000313" key="10">
    <source>
        <dbReference type="Proteomes" id="UP000005239"/>
    </source>
</evidence>
<dbReference type="SUPFAM" id="SSF52540">
    <property type="entry name" value="P-loop containing nucleoside triphosphate hydrolases"/>
    <property type="match status" value="1"/>
</dbReference>
<dbReference type="GO" id="GO:0003924">
    <property type="term" value="F:GTPase activity"/>
    <property type="evidence" value="ECO:0000318"/>
    <property type="project" value="GO_Central"/>
</dbReference>
<keyword evidence="5 7" id="KW-0342">GTP-binding</keyword>
<gene>
    <name evidence="9" type="primary">WBGene00115601</name>
</gene>
<dbReference type="PROSITE" id="PS51719">
    <property type="entry name" value="G_SEPTIN"/>
    <property type="match status" value="1"/>
</dbReference>
<dbReference type="GO" id="GO:0018991">
    <property type="term" value="P:egg-laying behavior"/>
    <property type="evidence" value="ECO:0007669"/>
    <property type="project" value="EnsemblMetazoa"/>
</dbReference>
<keyword evidence="6" id="KW-0131">Cell cycle</keyword>
<accession>A0A2A6BKR7</accession>
<evidence type="ECO:0000313" key="9">
    <source>
        <dbReference type="EnsemblMetazoa" id="PPA26047.1"/>
    </source>
</evidence>
<accession>A0A8R1YLG5</accession>
<reference evidence="10" key="1">
    <citation type="journal article" date="2008" name="Nat. Genet.">
        <title>The Pristionchus pacificus genome provides a unique perspective on nematode lifestyle and parasitism.</title>
        <authorList>
            <person name="Dieterich C."/>
            <person name="Clifton S.W."/>
            <person name="Schuster L.N."/>
            <person name="Chinwalla A."/>
            <person name="Delehaunty K."/>
            <person name="Dinkelacker I."/>
            <person name="Fulton L."/>
            <person name="Fulton R."/>
            <person name="Godfrey J."/>
            <person name="Minx P."/>
            <person name="Mitreva M."/>
            <person name="Roeseler W."/>
            <person name="Tian H."/>
            <person name="Witte H."/>
            <person name="Yang S.P."/>
            <person name="Wilson R.K."/>
            <person name="Sommer R.J."/>
        </authorList>
    </citation>
    <scope>NUCLEOTIDE SEQUENCE [LARGE SCALE GENOMIC DNA]</scope>
    <source>
        <strain evidence="10">PS312</strain>
    </source>
</reference>
<dbReference type="GO" id="GO:0030496">
    <property type="term" value="C:midbody"/>
    <property type="evidence" value="ECO:0007669"/>
    <property type="project" value="EnsemblMetazoa"/>
</dbReference>
<dbReference type="Proteomes" id="UP000005239">
    <property type="component" value="Unassembled WGS sequence"/>
</dbReference>
<feature type="region of interest" description="Disordered" evidence="8">
    <location>
        <begin position="20"/>
        <end position="68"/>
    </location>
</feature>
<evidence type="ECO:0000256" key="6">
    <source>
        <dbReference type="ARBA" id="ARBA00023306"/>
    </source>
</evidence>
<evidence type="ECO:0000256" key="1">
    <source>
        <dbReference type="ARBA" id="ARBA00004626"/>
    </source>
</evidence>
<keyword evidence="2" id="KW-0132">Cell division</keyword>
<dbReference type="AlphaFoldDB" id="A0A2A6BKR7"/>
<keyword evidence="3 7" id="KW-0547">Nucleotide-binding</keyword>
<dbReference type="EnsemblMetazoa" id="PPA26047.1">
    <property type="protein sequence ID" value="PPA26047.1"/>
    <property type="gene ID" value="WBGene00115601"/>
</dbReference>
<comment type="subcellular location">
    <subcellularLocation>
        <location evidence="1">Cleavage furrow</location>
    </subcellularLocation>
</comment>
<dbReference type="PANTHER" id="PTHR18884">
    <property type="entry name" value="SEPTIN"/>
    <property type="match status" value="1"/>
</dbReference>
<keyword evidence="4" id="KW-0175">Coiled coil</keyword>
<reference evidence="9" key="2">
    <citation type="submission" date="2022-06" db="UniProtKB">
        <authorList>
            <consortium name="EnsemblMetazoa"/>
        </authorList>
    </citation>
    <scope>IDENTIFICATION</scope>
    <source>
        <strain evidence="9">PS312</strain>
    </source>
</reference>
<dbReference type="GO" id="GO:0040011">
    <property type="term" value="P:locomotion"/>
    <property type="evidence" value="ECO:0007669"/>
    <property type="project" value="EnsemblMetazoa"/>
</dbReference>